<dbReference type="PANTHER" id="PTHR44843">
    <property type="entry name" value="METHYLTRANSFERASE"/>
    <property type="match status" value="1"/>
</dbReference>
<sequence length="360" mass="40495">MAYAVAPSMAYAMAPSRPEVEIQNAQGARNLEQFGTEALEQAERLSRRGNGCQRRIYLDLGANWGNTLRLNLDLERRWRGYAKLLQARNGSHRCWLAWEVYAFEAVPVMHGYLEDFVTFLNGRGPQPELVIPPAGSSNLLSSFARQFHCPSPAFGQHHLYYSMYDCMSTVFAGPISRLHENPELADPMLIRTRLDEAQVANNSTEPRFTFVPAAVGTSDSSLAIRFPSNSGWMSFKGYMGRNFSHPLALPNVSTVAVIDIVTWVQTYFSHRDLVILKTDIEGAEHDILWRMLRDGSIDLIDLLILECHEAPKHSCHHLVSSLHTRNITMLAEAPGSIYPGWDSYSSANRMTVKDPRLNSL</sequence>
<accession>A0A7S3F6Y2</accession>
<gene>
    <name evidence="1" type="ORF">HERI1096_LOCUS27149</name>
</gene>
<proteinExistence type="predicted"/>
<dbReference type="PANTHER" id="PTHR44843:SF13">
    <property type="entry name" value="METHYLTRANSFERASE FKBM DOMAIN-CONTAINING PROTEIN"/>
    <property type="match status" value="1"/>
</dbReference>
<reference evidence="1" key="1">
    <citation type="submission" date="2021-01" db="EMBL/GenBank/DDBJ databases">
        <authorList>
            <person name="Corre E."/>
            <person name="Pelletier E."/>
            <person name="Niang G."/>
            <person name="Scheremetjew M."/>
            <person name="Finn R."/>
            <person name="Kale V."/>
            <person name="Holt S."/>
            <person name="Cochrane G."/>
            <person name="Meng A."/>
            <person name="Brown T."/>
            <person name="Cohen L."/>
        </authorList>
    </citation>
    <scope>NUCLEOTIDE SEQUENCE</scope>
    <source>
        <strain evidence="1">CCMP281</strain>
    </source>
</reference>
<name>A0A7S3F6Y2_9EUKA</name>
<dbReference type="InterPro" id="IPR029063">
    <property type="entry name" value="SAM-dependent_MTases_sf"/>
</dbReference>
<dbReference type="EMBL" id="HBHX01049027">
    <property type="protein sequence ID" value="CAE0128488.1"/>
    <property type="molecule type" value="Transcribed_RNA"/>
</dbReference>
<evidence type="ECO:0000313" key="1">
    <source>
        <dbReference type="EMBL" id="CAE0128488.1"/>
    </source>
</evidence>
<evidence type="ECO:0008006" key="2">
    <source>
        <dbReference type="Google" id="ProtNLM"/>
    </source>
</evidence>
<dbReference type="AlphaFoldDB" id="A0A7S3F6Y2"/>
<dbReference type="SUPFAM" id="SSF53335">
    <property type="entry name" value="S-adenosyl-L-methionine-dependent methyltransferases"/>
    <property type="match status" value="1"/>
</dbReference>
<organism evidence="1">
    <name type="scientific">Haptolina ericina</name>
    <dbReference type="NCBI Taxonomy" id="156174"/>
    <lineage>
        <taxon>Eukaryota</taxon>
        <taxon>Haptista</taxon>
        <taxon>Haptophyta</taxon>
        <taxon>Prymnesiophyceae</taxon>
        <taxon>Prymnesiales</taxon>
        <taxon>Prymnesiaceae</taxon>
        <taxon>Haptolina</taxon>
    </lineage>
</organism>
<protein>
    <recommendedName>
        <fullName evidence="2">Methyltransferase FkbM domain-containing protein</fullName>
    </recommendedName>
</protein>